<dbReference type="OrthoDB" id="39979at10239"/>
<protein>
    <submittedName>
        <fullName evidence="2">Uncharacterized protein</fullName>
    </submittedName>
</protein>
<dbReference type="KEGG" id="vg:40102958"/>
<dbReference type="GeneID" id="40102958"/>
<evidence type="ECO:0000256" key="1">
    <source>
        <dbReference type="SAM" id="Phobius"/>
    </source>
</evidence>
<keyword evidence="1" id="KW-1133">Transmembrane helix</keyword>
<keyword evidence="1" id="KW-0812">Transmembrane</keyword>
<accession>V9M039</accession>
<dbReference type="RefSeq" id="YP_009626058.1">
    <property type="nucleotide sequence ID" value="NC_042136.1"/>
</dbReference>
<name>V9M039_9CAUD</name>
<evidence type="ECO:0000313" key="3">
    <source>
        <dbReference type="Proteomes" id="UP000272155"/>
    </source>
</evidence>
<dbReference type="EMBL" id="KC131130">
    <property type="protein sequence ID" value="AGB07196.1"/>
    <property type="molecule type" value="Genomic_DNA"/>
</dbReference>
<dbReference type="Proteomes" id="UP000272155">
    <property type="component" value="Segment"/>
</dbReference>
<keyword evidence="1" id="KW-0472">Membrane</keyword>
<reference evidence="2 3" key="1">
    <citation type="submission" date="2012-11" db="EMBL/GenBank/DDBJ databases">
        <title>Complete genome sequence of a novel phiKZ-like Vibrio phage.</title>
        <authorList>
            <person name="Luo Z."/>
            <person name="Yu Y."/>
        </authorList>
    </citation>
    <scope>NUCLEOTIDE SEQUENCE [LARGE SCALE GENOMIC DNA]</scope>
</reference>
<evidence type="ECO:0000313" key="2">
    <source>
        <dbReference type="EMBL" id="AGB07196.1"/>
    </source>
</evidence>
<feature type="transmembrane region" description="Helical" evidence="1">
    <location>
        <begin position="20"/>
        <end position="39"/>
    </location>
</feature>
<organism evidence="2 3">
    <name type="scientific">Vibrio phage VP4B</name>
    <dbReference type="NCBI Taxonomy" id="1262540"/>
    <lineage>
        <taxon>Viruses</taxon>
        <taxon>Duplodnaviria</taxon>
        <taxon>Heunggongvirae</taxon>
        <taxon>Uroviricota</taxon>
        <taxon>Caudoviricetes</taxon>
        <taxon>Chimalliviridae</taxon>
        <taxon>Gorgonvirinae</taxon>
        <taxon>Tidunavirus</taxon>
        <taxon>Tidunavirus VP4B</taxon>
    </lineage>
</organism>
<sequence length="44" mass="5069">MKDYVNAKTESETKSTKVAWYRTNGAICSLMLFSLYVAVQYGNW</sequence>
<keyword evidence="3" id="KW-1185">Reference proteome</keyword>
<proteinExistence type="predicted"/>